<dbReference type="SUPFAM" id="SSF52833">
    <property type="entry name" value="Thioredoxin-like"/>
    <property type="match status" value="1"/>
</dbReference>
<keyword evidence="3" id="KW-1185">Reference proteome</keyword>
<dbReference type="Gene3D" id="3.40.30.10">
    <property type="entry name" value="Glutaredoxin"/>
    <property type="match status" value="1"/>
</dbReference>
<dbReference type="InterPro" id="IPR001853">
    <property type="entry name" value="DSBA-like_thioredoxin_dom"/>
</dbReference>
<keyword evidence="2" id="KW-0413">Isomerase</keyword>
<dbReference type="AlphaFoldDB" id="A0AAV4LAT5"/>
<organism evidence="2 3">
    <name type="scientific">Collibacillus ludicampi</name>
    <dbReference type="NCBI Taxonomy" id="2771369"/>
    <lineage>
        <taxon>Bacteria</taxon>
        <taxon>Bacillati</taxon>
        <taxon>Bacillota</taxon>
        <taxon>Bacilli</taxon>
        <taxon>Bacillales</taxon>
        <taxon>Alicyclobacillaceae</taxon>
        <taxon>Collibacillus</taxon>
    </lineage>
</organism>
<name>A0AAV4LAT5_9BACL</name>
<dbReference type="EMBL" id="BOQE01000001">
    <property type="protein sequence ID" value="GIM44947.1"/>
    <property type="molecule type" value="Genomic_DNA"/>
</dbReference>
<reference evidence="2" key="1">
    <citation type="journal article" date="2023" name="Int. J. Syst. Evol. Microbiol.">
        <title>Collibacillus ludicampi gen. nov., sp. nov., a new soil bacterium of the family Alicyclobacillaceae.</title>
        <authorList>
            <person name="Jojima T."/>
            <person name="Ioku Y."/>
            <person name="Fukuta Y."/>
            <person name="Shirasaka N."/>
            <person name="Matsumura Y."/>
            <person name="Mori M."/>
        </authorList>
    </citation>
    <scope>NUCLEOTIDE SEQUENCE</scope>
    <source>
        <strain evidence="2">TP075</strain>
    </source>
</reference>
<evidence type="ECO:0000259" key="1">
    <source>
        <dbReference type="Pfam" id="PF01323"/>
    </source>
</evidence>
<dbReference type="InterPro" id="IPR036249">
    <property type="entry name" value="Thioredoxin-like_sf"/>
</dbReference>
<evidence type="ECO:0000313" key="3">
    <source>
        <dbReference type="Proteomes" id="UP001057291"/>
    </source>
</evidence>
<dbReference type="GO" id="GO:0016853">
    <property type="term" value="F:isomerase activity"/>
    <property type="evidence" value="ECO:0007669"/>
    <property type="project" value="UniProtKB-KW"/>
</dbReference>
<dbReference type="PANTHER" id="PTHR13887:SF33">
    <property type="entry name" value="ISOMERASE"/>
    <property type="match status" value="1"/>
</dbReference>
<comment type="caution">
    <text evidence="2">The sequence shown here is derived from an EMBL/GenBank/DDBJ whole genome shotgun (WGS) entry which is preliminary data.</text>
</comment>
<sequence>MPFELRPYPIPTLRPEGDYLQNAWRKNVYPTAERFGVKIVLPRVSPQPYTHLAFEGFQFAKEQGKANAYNHRIMQAFFQEEKDIGKIDVLTELAIEVGLNGDEFRKALETRKYKEAHQKALQHAYEEAKITAVPTFIIGDRVLPGLYSQETLEQVIDGEIEKQKKTFVEGMVCGIDGCD</sequence>
<protein>
    <submittedName>
        <fullName evidence="2">2-hydroxychromene-2-carboxylate isomerase</fullName>
    </submittedName>
</protein>
<evidence type="ECO:0000313" key="2">
    <source>
        <dbReference type="EMBL" id="GIM44947.1"/>
    </source>
</evidence>
<proteinExistence type="predicted"/>
<accession>A0AAV4LAT5</accession>
<dbReference type="Pfam" id="PF01323">
    <property type="entry name" value="DSBA"/>
    <property type="match status" value="1"/>
</dbReference>
<feature type="domain" description="DSBA-like thioredoxin" evidence="1">
    <location>
        <begin position="27"/>
        <end position="156"/>
    </location>
</feature>
<dbReference type="GO" id="GO:0016491">
    <property type="term" value="F:oxidoreductase activity"/>
    <property type="evidence" value="ECO:0007669"/>
    <property type="project" value="InterPro"/>
</dbReference>
<gene>
    <name evidence="2" type="ORF">DNHGIG_04960</name>
</gene>
<dbReference type="PANTHER" id="PTHR13887">
    <property type="entry name" value="GLUTATHIONE S-TRANSFERASE KAPPA"/>
    <property type="match status" value="1"/>
</dbReference>
<dbReference type="Proteomes" id="UP001057291">
    <property type="component" value="Unassembled WGS sequence"/>
</dbReference>